<gene>
    <name evidence="1" type="ORF">CNS02_06205</name>
</gene>
<comment type="caution">
    <text evidence="1">The sequence shown here is derived from an EMBL/GenBank/DDBJ whole genome shotgun (WGS) entry which is preliminary data.</text>
</comment>
<protein>
    <submittedName>
        <fullName evidence="1">3'-to-5' oligoribonuclease B</fullName>
    </submittedName>
</protein>
<dbReference type="EMBL" id="AACINO010000034">
    <property type="protein sequence ID" value="EAK7109317.1"/>
    <property type="molecule type" value="Genomic_DNA"/>
</dbReference>
<reference evidence="1" key="1">
    <citation type="submission" date="2018-06" db="EMBL/GenBank/DDBJ databases">
        <authorList>
            <consortium name="NARMS: The National Antimicrobial Resistance Monitoring System"/>
        </authorList>
    </citation>
    <scope>NUCLEOTIDE SEQUENCE</scope>
    <source>
        <strain evidence="1">CVM N16C013</strain>
    </source>
</reference>
<proteinExistence type="predicted"/>
<sequence>MKIYHLSHTDLDGYACQFIVNFYFKNVKFYNSNYGKEINENFNSIIGDIEKDENFGKAIILITDLNLNLNQCEEFEKIC</sequence>
<dbReference type="AlphaFoldDB" id="A0A5T1B2N9"/>
<name>A0A5T1B2N9_CAMJU</name>
<accession>A0A5T1B2N9</accession>
<dbReference type="PANTHER" id="PTHR42146:SF1">
    <property type="entry name" value="OLIGORIBONUCLEASE NRNB"/>
    <property type="match status" value="1"/>
</dbReference>
<dbReference type="InterPro" id="IPR052968">
    <property type="entry name" value="Nucleotide_metab_enz"/>
</dbReference>
<feature type="non-terminal residue" evidence="1">
    <location>
        <position position="79"/>
    </location>
</feature>
<evidence type="ECO:0000313" key="1">
    <source>
        <dbReference type="EMBL" id="EAK7109317.1"/>
    </source>
</evidence>
<dbReference type="PANTHER" id="PTHR42146">
    <property type="entry name" value="3',5'-CYCLIC-NUCLEOTIDE PHOSPHODIESTERASE"/>
    <property type="match status" value="1"/>
</dbReference>
<organism evidence="1">
    <name type="scientific">Campylobacter jejuni</name>
    <dbReference type="NCBI Taxonomy" id="197"/>
    <lineage>
        <taxon>Bacteria</taxon>
        <taxon>Pseudomonadati</taxon>
        <taxon>Campylobacterota</taxon>
        <taxon>Epsilonproteobacteria</taxon>
        <taxon>Campylobacterales</taxon>
        <taxon>Campylobacteraceae</taxon>
        <taxon>Campylobacter</taxon>
    </lineage>
</organism>